<protein>
    <submittedName>
        <fullName evidence="1">Uncharacterized protein</fullName>
    </submittedName>
</protein>
<dbReference type="Proteomes" id="UP001163603">
    <property type="component" value="Chromosome 12"/>
</dbReference>
<name>A0ACC0XKG9_9ROSI</name>
<comment type="caution">
    <text evidence="1">The sequence shown here is derived from an EMBL/GenBank/DDBJ whole genome shotgun (WGS) entry which is preliminary data.</text>
</comment>
<keyword evidence="2" id="KW-1185">Reference proteome</keyword>
<evidence type="ECO:0000313" key="1">
    <source>
        <dbReference type="EMBL" id="KAJ0018707.1"/>
    </source>
</evidence>
<reference evidence="2" key="1">
    <citation type="journal article" date="2023" name="G3 (Bethesda)">
        <title>Genome assembly and association tests identify interacting loci associated with vigor, precocity, and sex in interspecific pistachio rootstocks.</title>
        <authorList>
            <person name="Palmer W."/>
            <person name="Jacygrad E."/>
            <person name="Sagayaradj S."/>
            <person name="Cavanaugh K."/>
            <person name="Han R."/>
            <person name="Bertier L."/>
            <person name="Beede B."/>
            <person name="Kafkas S."/>
            <person name="Golino D."/>
            <person name="Preece J."/>
            <person name="Michelmore R."/>
        </authorList>
    </citation>
    <scope>NUCLEOTIDE SEQUENCE [LARGE SCALE GENOMIC DNA]</scope>
</reference>
<proteinExistence type="predicted"/>
<accession>A0ACC0XKG9</accession>
<evidence type="ECO:0000313" key="2">
    <source>
        <dbReference type="Proteomes" id="UP001163603"/>
    </source>
</evidence>
<organism evidence="1 2">
    <name type="scientific">Pistacia integerrima</name>
    <dbReference type="NCBI Taxonomy" id="434235"/>
    <lineage>
        <taxon>Eukaryota</taxon>
        <taxon>Viridiplantae</taxon>
        <taxon>Streptophyta</taxon>
        <taxon>Embryophyta</taxon>
        <taxon>Tracheophyta</taxon>
        <taxon>Spermatophyta</taxon>
        <taxon>Magnoliopsida</taxon>
        <taxon>eudicotyledons</taxon>
        <taxon>Gunneridae</taxon>
        <taxon>Pentapetalae</taxon>
        <taxon>rosids</taxon>
        <taxon>malvids</taxon>
        <taxon>Sapindales</taxon>
        <taxon>Anacardiaceae</taxon>
        <taxon>Pistacia</taxon>
    </lineage>
</organism>
<gene>
    <name evidence="1" type="ORF">Pint_10055</name>
</gene>
<dbReference type="EMBL" id="CM047747">
    <property type="protein sequence ID" value="KAJ0018707.1"/>
    <property type="molecule type" value="Genomic_DNA"/>
</dbReference>
<sequence length="388" mass="42858">MEEAQEAQLHIMVEEAKEPNSDLNTNMTNQSTVPQQINYKWWLRIALYILIVLVGQTVALLLGRLYYVKGGTSKWVGTLMQVAGFPVLLFFYCFSAFKNSTANNLQTQPRFSFIIVSAYALIGLITAANCFLLSTGMLYLPVSTYTLISASQLGFNALFSFFLNSQKFTPLIINSLVLLTISSILLMFQNGSGDLSGVSKVKFAIGFICTLGGSAGCGLNLSLTQLCFRKVFKRGTFMEIIDVIFYNSMVATGASLVGLFASGEWKSLSKEMELYELGKVAYVMTIVWAAIAWQVFTVALVELMVEVSSLFCNSISVLGFPVVPALAVVFFHDKMDGVKVISMVLAIWGIISYIYQQYLDESKSETDPRMANEVSEAFPSGIQIVDRD</sequence>